<keyword evidence="3" id="KW-0134">Cell wall</keyword>
<evidence type="ECO:0000256" key="4">
    <source>
        <dbReference type="ARBA" id="ARBA00023002"/>
    </source>
</evidence>
<dbReference type="PRINTS" id="PR00081">
    <property type="entry name" value="GDHRDH"/>
</dbReference>
<organism evidence="7 8">
    <name type="scientific">Rhodococcus wratislaviensis NBRC 100605</name>
    <dbReference type="NCBI Taxonomy" id="1219028"/>
    <lineage>
        <taxon>Bacteria</taxon>
        <taxon>Bacillati</taxon>
        <taxon>Actinomycetota</taxon>
        <taxon>Actinomycetes</taxon>
        <taxon>Mycobacteriales</taxon>
        <taxon>Nocardiaceae</taxon>
        <taxon>Rhodococcus</taxon>
    </lineage>
</organism>
<dbReference type="Pfam" id="PF13561">
    <property type="entry name" value="adh_short_C2"/>
    <property type="match status" value="1"/>
</dbReference>
<dbReference type="EMBL" id="BAWF01000041">
    <property type="protein sequence ID" value="GAF47461.1"/>
    <property type="molecule type" value="Genomic_DNA"/>
</dbReference>
<comment type="subcellular location">
    <subcellularLocation>
        <location evidence="1">Secreted</location>
        <location evidence="1">Cell wall</location>
    </subcellularLocation>
</comment>
<sequence>MGLLDGQVAAITFGTRSIGRGVAEAFLAEGASVVVNGRSADKGKAAVAEMVASGAGDRVHFIQGDAASQDDVEGVINGAVERFGRLDIAVLNQGGLKDTAPVASMTNEEWDFELNLNLTSVFWSMRAALQHMIPQESGRIINMSSLEGKRGTPGLPGYVAAKHGMIGLTKACAHEVGTKGITVNAICPGLVITDLLYETGAHTAEVLGLPDIDALTVELVKDSAIRRPVTVEEVAAAALFLASPGGAGVTGTTINLDGGSSPY</sequence>
<name>X0Q991_RHOWR</name>
<evidence type="ECO:0000313" key="8">
    <source>
        <dbReference type="Proteomes" id="UP000019491"/>
    </source>
</evidence>
<evidence type="ECO:0000256" key="3">
    <source>
        <dbReference type="ARBA" id="ARBA00022512"/>
    </source>
</evidence>
<reference evidence="7 8" key="1">
    <citation type="submission" date="2014-02" db="EMBL/GenBank/DDBJ databases">
        <title>Whole genome shotgun sequence of Rhodococcus wratislaviensis NBRC 100605.</title>
        <authorList>
            <person name="Hosoyama A."/>
            <person name="Tsuchikane K."/>
            <person name="Yoshida I."/>
            <person name="Ohji S."/>
            <person name="Ichikawa N."/>
            <person name="Yamazoe A."/>
            <person name="Fujita N."/>
        </authorList>
    </citation>
    <scope>NUCLEOTIDE SEQUENCE [LARGE SCALE GENOMIC DNA]</scope>
    <source>
        <strain evidence="7 8">NBRC 100605</strain>
    </source>
</reference>
<proteinExistence type="inferred from homology"/>
<dbReference type="OrthoDB" id="9786435at2"/>
<dbReference type="InterPro" id="IPR050259">
    <property type="entry name" value="SDR"/>
</dbReference>
<evidence type="ECO:0000256" key="1">
    <source>
        <dbReference type="ARBA" id="ARBA00004191"/>
    </source>
</evidence>
<comment type="catalytic activity">
    <reaction evidence="6">
        <text>a (3R)-hydroxyacyl-[ACP] + NADP(+) = a 3-oxoacyl-[ACP] + NADPH + H(+)</text>
        <dbReference type="Rhea" id="RHEA:17397"/>
        <dbReference type="Rhea" id="RHEA-COMP:9916"/>
        <dbReference type="Rhea" id="RHEA-COMP:9945"/>
        <dbReference type="ChEBI" id="CHEBI:15378"/>
        <dbReference type="ChEBI" id="CHEBI:57783"/>
        <dbReference type="ChEBI" id="CHEBI:58349"/>
        <dbReference type="ChEBI" id="CHEBI:78776"/>
        <dbReference type="ChEBI" id="CHEBI:78827"/>
        <dbReference type="EC" id="1.1.1.100"/>
    </reaction>
    <physiologicalReaction direction="right-to-left" evidence="6">
        <dbReference type="Rhea" id="RHEA:17399"/>
    </physiologicalReaction>
</comment>
<dbReference type="InterPro" id="IPR002347">
    <property type="entry name" value="SDR_fam"/>
</dbReference>
<protein>
    <recommendedName>
        <fullName evidence="5">3-oxoacyl-[acyl-carrier-protein] reductase MabA</fullName>
    </recommendedName>
</protein>
<keyword evidence="8" id="KW-1185">Reference proteome</keyword>
<dbReference type="AlphaFoldDB" id="X0Q991"/>
<comment type="similarity">
    <text evidence="2">Belongs to the short-chain dehydrogenases/reductases (SDR) family.</text>
</comment>
<comment type="caution">
    <text evidence="7">The sequence shown here is derived from an EMBL/GenBank/DDBJ whole genome shotgun (WGS) entry which is preliminary data.</text>
</comment>
<dbReference type="RefSeq" id="WP_037236553.1">
    <property type="nucleotide sequence ID" value="NZ_BAWF01000041.1"/>
</dbReference>
<dbReference type="Gene3D" id="3.40.50.720">
    <property type="entry name" value="NAD(P)-binding Rossmann-like Domain"/>
    <property type="match status" value="1"/>
</dbReference>
<dbReference type="Proteomes" id="UP000019491">
    <property type="component" value="Unassembled WGS sequence"/>
</dbReference>
<dbReference type="InterPro" id="IPR036291">
    <property type="entry name" value="NAD(P)-bd_dom_sf"/>
</dbReference>
<evidence type="ECO:0000313" key="7">
    <source>
        <dbReference type="EMBL" id="GAF47461.1"/>
    </source>
</evidence>
<evidence type="ECO:0000256" key="2">
    <source>
        <dbReference type="ARBA" id="ARBA00006484"/>
    </source>
</evidence>
<dbReference type="PANTHER" id="PTHR42879:SF2">
    <property type="entry name" value="3-OXOACYL-[ACYL-CARRIER-PROTEIN] REDUCTASE FABG"/>
    <property type="match status" value="1"/>
</dbReference>
<accession>X0Q991</accession>
<keyword evidence="3" id="KW-0964">Secreted</keyword>
<evidence type="ECO:0000256" key="6">
    <source>
        <dbReference type="ARBA" id="ARBA00047400"/>
    </source>
</evidence>
<gene>
    <name evidence="7" type="ORF">RW1_041_00050</name>
</gene>
<dbReference type="GO" id="GO:0004316">
    <property type="term" value="F:3-oxoacyl-[acyl-carrier-protein] reductase (NADPH) activity"/>
    <property type="evidence" value="ECO:0007669"/>
    <property type="project" value="UniProtKB-EC"/>
</dbReference>
<dbReference type="FunFam" id="3.40.50.720:FF:000084">
    <property type="entry name" value="Short-chain dehydrogenase reductase"/>
    <property type="match status" value="1"/>
</dbReference>
<evidence type="ECO:0000256" key="5">
    <source>
        <dbReference type="ARBA" id="ARBA00040781"/>
    </source>
</evidence>
<dbReference type="PRINTS" id="PR00080">
    <property type="entry name" value="SDRFAMILY"/>
</dbReference>
<keyword evidence="4" id="KW-0560">Oxidoreductase</keyword>
<dbReference type="SUPFAM" id="SSF51735">
    <property type="entry name" value="NAD(P)-binding Rossmann-fold domains"/>
    <property type="match status" value="1"/>
</dbReference>
<dbReference type="PANTHER" id="PTHR42879">
    <property type="entry name" value="3-OXOACYL-(ACYL-CARRIER-PROTEIN) REDUCTASE"/>
    <property type="match status" value="1"/>
</dbReference>